<reference evidence="7 8" key="1">
    <citation type="submission" date="2019-03" db="EMBL/GenBank/DDBJ databases">
        <title>Draft Genome Sequence of Duganella callidus sp. nov., a Novel Duganella Species Isolated from Cultivated Soil.</title>
        <authorList>
            <person name="Raths R."/>
            <person name="Peta V."/>
            <person name="Bucking H."/>
        </authorList>
    </citation>
    <scope>NUCLEOTIDE SEQUENCE [LARGE SCALE GENOMIC DNA]</scope>
    <source>
        <strain evidence="7 8">DN04</strain>
    </source>
</reference>
<feature type="domain" description="RNA polymerase sigma factor 70 region 4 type 2" evidence="6">
    <location>
        <begin position="110"/>
        <end position="162"/>
    </location>
</feature>
<dbReference type="AlphaFoldDB" id="A0A4Y9T1T5"/>
<dbReference type="Proteomes" id="UP000297729">
    <property type="component" value="Unassembled WGS sequence"/>
</dbReference>
<dbReference type="InterPro" id="IPR036388">
    <property type="entry name" value="WH-like_DNA-bd_sf"/>
</dbReference>
<sequence>MPTELDDWFVREVLPLEAALARFLRRHRQPADDVADLLQEVYVRIYESAARRRPELVQAFVFTTARNLLIDQARRAQIVSIEAYADLETLDISSDDLTPERHASGHQELRLLQNALEQLPLRCGEVVRLRKIDGMSQREVAQHMGIAEDTVEKQIAKGMRALADALLLKGVVVNMSKLAAKIRNKQEQKGGDA</sequence>
<dbReference type="OrthoDB" id="192021at2"/>
<protein>
    <submittedName>
        <fullName evidence="7">Sigma-70 family RNA polymerase sigma factor</fullName>
    </submittedName>
</protein>
<dbReference type="Gene3D" id="1.10.1740.10">
    <property type="match status" value="1"/>
</dbReference>
<dbReference type="InterPro" id="IPR013324">
    <property type="entry name" value="RNA_pol_sigma_r3/r4-like"/>
</dbReference>
<comment type="similarity">
    <text evidence="1">Belongs to the sigma-70 factor family. ECF subfamily.</text>
</comment>
<evidence type="ECO:0000256" key="3">
    <source>
        <dbReference type="ARBA" id="ARBA00023082"/>
    </source>
</evidence>
<dbReference type="GO" id="GO:0016987">
    <property type="term" value="F:sigma factor activity"/>
    <property type="evidence" value="ECO:0007669"/>
    <property type="project" value="UniProtKB-KW"/>
</dbReference>
<organism evidence="7 8">
    <name type="scientific">Duganella callida</name>
    <dbReference type="NCBI Taxonomy" id="2561932"/>
    <lineage>
        <taxon>Bacteria</taxon>
        <taxon>Pseudomonadati</taxon>
        <taxon>Pseudomonadota</taxon>
        <taxon>Betaproteobacteria</taxon>
        <taxon>Burkholderiales</taxon>
        <taxon>Oxalobacteraceae</taxon>
        <taxon>Telluria group</taxon>
        <taxon>Duganella</taxon>
    </lineage>
</organism>
<keyword evidence="4" id="KW-0804">Transcription</keyword>
<dbReference type="InterPro" id="IPR039425">
    <property type="entry name" value="RNA_pol_sigma-70-like"/>
</dbReference>
<dbReference type="PANTHER" id="PTHR43133">
    <property type="entry name" value="RNA POLYMERASE ECF-TYPE SIGMA FACTO"/>
    <property type="match status" value="1"/>
</dbReference>
<dbReference type="RefSeq" id="WP_135199539.1">
    <property type="nucleotide sequence ID" value="NZ_SPVG01000003.1"/>
</dbReference>
<dbReference type="GO" id="GO:0006352">
    <property type="term" value="P:DNA-templated transcription initiation"/>
    <property type="evidence" value="ECO:0007669"/>
    <property type="project" value="InterPro"/>
</dbReference>
<evidence type="ECO:0000313" key="7">
    <source>
        <dbReference type="EMBL" id="TFW31480.1"/>
    </source>
</evidence>
<dbReference type="PANTHER" id="PTHR43133:SF63">
    <property type="entry name" value="RNA POLYMERASE SIGMA FACTOR FECI-RELATED"/>
    <property type="match status" value="1"/>
</dbReference>
<dbReference type="NCBIfam" id="TIGR02937">
    <property type="entry name" value="sigma70-ECF"/>
    <property type="match status" value="1"/>
</dbReference>
<dbReference type="EMBL" id="SPVG01000003">
    <property type="protein sequence ID" value="TFW31480.1"/>
    <property type="molecule type" value="Genomic_DNA"/>
</dbReference>
<dbReference type="SUPFAM" id="SSF88659">
    <property type="entry name" value="Sigma3 and sigma4 domains of RNA polymerase sigma factors"/>
    <property type="match status" value="1"/>
</dbReference>
<feature type="domain" description="RNA polymerase sigma-70 region 2" evidence="5">
    <location>
        <begin position="19"/>
        <end position="77"/>
    </location>
</feature>
<accession>A0A4Y9T1T5</accession>
<evidence type="ECO:0000256" key="1">
    <source>
        <dbReference type="ARBA" id="ARBA00010641"/>
    </source>
</evidence>
<gene>
    <name evidence="7" type="ORF">E4L98_00155</name>
</gene>
<dbReference type="GO" id="GO:0003677">
    <property type="term" value="F:DNA binding"/>
    <property type="evidence" value="ECO:0007669"/>
    <property type="project" value="InterPro"/>
</dbReference>
<evidence type="ECO:0000259" key="6">
    <source>
        <dbReference type="Pfam" id="PF08281"/>
    </source>
</evidence>
<dbReference type="InterPro" id="IPR013325">
    <property type="entry name" value="RNA_pol_sigma_r2"/>
</dbReference>
<dbReference type="InterPro" id="IPR007627">
    <property type="entry name" value="RNA_pol_sigma70_r2"/>
</dbReference>
<evidence type="ECO:0000313" key="8">
    <source>
        <dbReference type="Proteomes" id="UP000297729"/>
    </source>
</evidence>
<keyword evidence="3" id="KW-0731">Sigma factor</keyword>
<evidence type="ECO:0000259" key="5">
    <source>
        <dbReference type="Pfam" id="PF04542"/>
    </source>
</evidence>
<comment type="caution">
    <text evidence="7">The sequence shown here is derived from an EMBL/GenBank/DDBJ whole genome shotgun (WGS) entry which is preliminary data.</text>
</comment>
<evidence type="ECO:0000256" key="2">
    <source>
        <dbReference type="ARBA" id="ARBA00023015"/>
    </source>
</evidence>
<dbReference type="Pfam" id="PF08281">
    <property type="entry name" value="Sigma70_r4_2"/>
    <property type="match status" value="1"/>
</dbReference>
<dbReference type="Gene3D" id="1.10.10.10">
    <property type="entry name" value="Winged helix-like DNA-binding domain superfamily/Winged helix DNA-binding domain"/>
    <property type="match status" value="1"/>
</dbReference>
<keyword evidence="2" id="KW-0805">Transcription regulation</keyword>
<keyword evidence="8" id="KW-1185">Reference proteome</keyword>
<dbReference type="SUPFAM" id="SSF88946">
    <property type="entry name" value="Sigma2 domain of RNA polymerase sigma factors"/>
    <property type="match status" value="1"/>
</dbReference>
<dbReference type="InterPro" id="IPR013249">
    <property type="entry name" value="RNA_pol_sigma70_r4_t2"/>
</dbReference>
<name>A0A4Y9T1T5_9BURK</name>
<dbReference type="InterPro" id="IPR014284">
    <property type="entry name" value="RNA_pol_sigma-70_dom"/>
</dbReference>
<dbReference type="Pfam" id="PF04542">
    <property type="entry name" value="Sigma70_r2"/>
    <property type="match status" value="1"/>
</dbReference>
<evidence type="ECO:0000256" key="4">
    <source>
        <dbReference type="ARBA" id="ARBA00023163"/>
    </source>
</evidence>
<proteinExistence type="inferred from homology"/>